<protein>
    <recommendedName>
        <fullName evidence="3">Apea-like HEPN domain-containing protein</fullName>
    </recommendedName>
</protein>
<name>A0ABN0H2Q9_9FUSO</name>
<organism evidence="1 2">
    <name type="scientific">Fusobacterium hwasookii ChDC F128</name>
    <dbReference type="NCBI Taxonomy" id="1216362"/>
    <lineage>
        <taxon>Bacteria</taxon>
        <taxon>Fusobacteriati</taxon>
        <taxon>Fusobacteriota</taxon>
        <taxon>Fusobacteriia</taxon>
        <taxon>Fusobacteriales</taxon>
        <taxon>Fusobacteriaceae</taxon>
        <taxon>Fusobacterium</taxon>
    </lineage>
</organism>
<dbReference type="EMBL" id="ALVD01000001">
    <property type="protein sequence ID" value="EJU08612.1"/>
    <property type="molecule type" value="Genomic_DNA"/>
</dbReference>
<sequence length="318" mass="37310">MSKRYYPITGLICRSTIPVPLYSNIEIKIIPREGCRKEITDAFKNATAFIEITEIRNNFMMCDILKEVIAIIFLSHSFSVNSNDDEDDNHFFRLITPKMNYFTTKIGSEIVDTDFSNRIPYFKFSGKEYQNPLIHISLFLTDDTNDIIGGAKKSSLYFFLKIITYLSIESELNKKIRNSLVFIFEFIYNKIDTTLFLYSCLILEILLLKDSEEGKKSKVSNRATSLIFKDLDIKLKKDLALKIQELYKRRSEIVHEGKKYIDFYNEIEYEITFEINFAKNLFIRLIEIIIMENIKSVDDIINLANLQYSRDNCMEGYL</sequence>
<evidence type="ECO:0000313" key="1">
    <source>
        <dbReference type="EMBL" id="EJU08612.1"/>
    </source>
</evidence>
<dbReference type="RefSeq" id="WP_005915207.1">
    <property type="nucleotide sequence ID" value="NZ_ALVD01000001.1"/>
</dbReference>
<dbReference type="Proteomes" id="UP000004829">
    <property type="component" value="Unassembled WGS sequence"/>
</dbReference>
<comment type="caution">
    <text evidence="1">The sequence shown here is derived from an EMBL/GenBank/DDBJ whole genome shotgun (WGS) entry which is preliminary data.</text>
</comment>
<evidence type="ECO:0008006" key="3">
    <source>
        <dbReference type="Google" id="ProtNLM"/>
    </source>
</evidence>
<evidence type="ECO:0000313" key="2">
    <source>
        <dbReference type="Proteomes" id="UP000004829"/>
    </source>
</evidence>
<keyword evidence="2" id="KW-1185">Reference proteome</keyword>
<accession>A0ABN0H2Q9</accession>
<gene>
    <name evidence="1" type="ORF">B437_00740</name>
</gene>
<proteinExistence type="predicted"/>
<reference evidence="2" key="1">
    <citation type="journal article" date="2012" name="J. Bacteriol.">
        <title>Draft Genome Sequence of Fusobacterium nucleatum ChDC F128, Isolated from a Periodontitis Lesion.</title>
        <authorList>
            <person name="Park S.N."/>
            <person name="Kong S.W."/>
            <person name="Kim H.S."/>
            <person name="Park M.S."/>
            <person name="Lee J.W."/>
            <person name="Cho E."/>
            <person name="Lim Y.K."/>
            <person name="Choi M.H."/>
            <person name="Chang Y.H."/>
            <person name="Shin J.H."/>
            <person name="Park H.S."/>
            <person name="Choi S.H."/>
            <person name="Kook J.K."/>
        </authorList>
    </citation>
    <scope>NUCLEOTIDE SEQUENCE [LARGE SCALE GENOMIC DNA]</scope>
    <source>
        <strain evidence="2">ChDC F128</strain>
    </source>
</reference>